<organism evidence="1">
    <name type="scientific">Compsopogon caeruleus</name>
    <dbReference type="NCBI Taxonomy" id="31354"/>
    <lineage>
        <taxon>Eukaryota</taxon>
        <taxon>Rhodophyta</taxon>
        <taxon>Compsopogonophyceae</taxon>
        <taxon>Compsopogonales</taxon>
        <taxon>Compsopogonaceae</taxon>
        <taxon>Compsopogon</taxon>
    </lineage>
</organism>
<accession>A0A7S1XEQ9</accession>
<evidence type="ECO:0000313" key="1">
    <source>
        <dbReference type="EMBL" id="CAD9234730.1"/>
    </source>
</evidence>
<name>A0A7S1XEQ9_9RHOD</name>
<dbReference type="AlphaFoldDB" id="A0A7S1XEQ9"/>
<protein>
    <submittedName>
        <fullName evidence="1">Uncharacterized protein</fullName>
    </submittedName>
</protein>
<dbReference type="EMBL" id="HBGH01012274">
    <property type="protein sequence ID" value="CAD9234730.1"/>
    <property type="molecule type" value="Transcribed_RNA"/>
</dbReference>
<reference evidence="1" key="1">
    <citation type="submission" date="2021-01" db="EMBL/GenBank/DDBJ databases">
        <authorList>
            <person name="Corre E."/>
            <person name="Pelletier E."/>
            <person name="Niang G."/>
            <person name="Scheremetjew M."/>
            <person name="Finn R."/>
            <person name="Kale V."/>
            <person name="Holt S."/>
            <person name="Cochrane G."/>
            <person name="Meng A."/>
            <person name="Brown T."/>
            <person name="Cohen L."/>
        </authorList>
    </citation>
    <scope>NUCLEOTIDE SEQUENCE</scope>
    <source>
        <strain evidence="1">SAG 36.94</strain>
    </source>
</reference>
<gene>
    <name evidence="1" type="ORF">CCAE0312_LOCUS6820</name>
</gene>
<sequence>MEDVKLALDEALQSRNLESLTMRRRELADWKANWGDEAEGALERVLDCSFSDFDSNVARMIDELTAENKAKAAALAEAQERESLAFSVLVEAFNAQDLCEIEKGLEIMAQALLSERSDVASQVDTIRKSFVKTCKAERKKLKQIADNGDLEDIDSALQAALRLNLRALEGDIRSLQDVRDLKYRRRAVLSECQQSKEEKNITKLNEIRLQLNSLGMFSEAEEARRVIETLQRELRLTSAVVASVDTLKQSSANIKDWMEGGECKWPDCTKLVHLLNRAERTDVDLGELRVQALEVLTELESAAIDVLRKVIEEDNPRLIASSVEGFRKAFAFDRRDIGLPDSADCDLNAVVESGLSRIAYLQVVEQEKIMAETERVKREVALADARNFGLGSRSSASTPSSVSELTEANGEQLGSIVERGRDIADFYGEAPGAHRCEMNRSGRCKRCGRGRPPEVEEFLETTRSRLVLPLDAHISITVNGGSGVTPMLRDRQGTLTDYSGPLYAPQQAAPVQQRILIPRQSQVPSPNNMEYADANDLSVESFANENFGFDIDSIVDER</sequence>
<proteinExistence type="predicted"/>